<feature type="region of interest" description="Disordered" evidence="1">
    <location>
        <begin position="1"/>
        <end position="53"/>
    </location>
</feature>
<evidence type="ECO:0000256" key="1">
    <source>
        <dbReference type="SAM" id="MobiDB-lite"/>
    </source>
</evidence>
<sequence length="120" mass="12266">MSGICSRCSSPDPASHHGAEALSAASKAGPIKRSAPLKDAQTHLAPASHATDPCRTNHLKIKYSTKTPWPPSQKIIESELLSCLFEGVADVAGVEVAADDAGLVLAAVEEPAGLVGEVVG</sequence>
<dbReference type="Proteomes" id="UP000623010">
    <property type="component" value="Unassembled WGS sequence"/>
</dbReference>
<proteinExistence type="predicted"/>
<name>A0A918RBH3_9ACTN</name>
<keyword evidence="3" id="KW-1185">Reference proteome</keyword>
<gene>
    <name evidence="2" type="ORF">GCM10010389_33780</name>
</gene>
<dbReference type="AlphaFoldDB" id="A0A918RBH3"/>
<dbReference type="EMBL" id="BMWH01000012">
    <property type="protein sequence ID" value="GGZ92375.1"/>
    <property type="molecule type" value="Genomic_DNA"/>
</dbReference>
<comment type="caution">
    <text evidence="2">The sequence shown here is derived from an EMBL/GenBank/DDBJ whole genome shotgun (WGS) entry which is preliminary data.</text>
</comment>
<reference evidence="2" key="1">
    <citation type="journal article" date="2014" name="Int. J. Syst. Evol. Microbiol.">
        <title>Complete genome sequence of Corynebacterium casei LMG S-19264T (=DSM 44701T), isolated from a smear-ripened cheese.</title>
        <authorList>
            <consortium name="US DOE Joint Genome Institute (JGI-PGF)"/>
            <person name="Walter F."/>
            <person name="Albersmeier A."/>
            <person name="Kalinowski J."/>
            <person name="Ruckert C."/>
        </authorList>
    </citation>
    <scope>NUCLEOTIDE SEQUENCE</scope>
    <source>
        <strain evidence="2">JCM 5016</strain>
    </source>
</reference>
<protein>
    <submittedName>
        <fullName evidence="2">Uncharacterized protein</fullName>
    </submittedName>
</protein>
<evidence type="ECO:0000313" key="2">
    <source>
        <dbReference type="EMBL" id="GGZ92375.1"/>
    </source>
</evidence>
<reference evidence="2" key="2">
    <citation type="submission" date="2020-09" db="EMBL/GenBank/DDBJ databases">
        <authorList>
            <person name="Sun Q."/>
            <person name="Ohkuma M."/>
        </authorList>
    </citation>
    <scope>NUCLEOTIDE SEQUENCE</scope>
    <source>
        <strain evidence="2">JCM 5016</strain>
    </source>
</reference>
<evidence type="ECO:0000313" key="3">
    <source>
        <dbReference type="Proteomes" id="UP000623010"/>
    </source>
</evidence>
<accession>A0A918RBH3</accession>
<organism evidence="2 3">
    <name type="scientific">Streptomyces echinoruber</name>
    <dbReference type="NCBI Taxonomy" id="68898"/>
    <lineage>
        <taxon>Bacteria</taxon>
        <taxon>Bacillati</taxon>
        <taxon>Actinomycetota</taxon>
        <taxon>Actinomycetes</taxon>
        <taxon>Kitasatosporales</taxon>
        <taxon>Streptomycetaceae</taxon>
        <taxon>Streptomyces</taxon>
    </lineage>
</organism>